<reference evidence="2 3" key="1">
    <citation type="journal article" date="2010" name="Cell">
        <title>The genome of Naegleria gruberi illuminates early eukaryotic versatility.</title>
        <authorList>
            <person name="Fritz-Laylin L.K."/>
            <person name="Prochnik S.E."/>
            <person name="Ginger M.L."/>
            <person name="Dacks J.B."/>
            <person name="Carpenter M.L."/>
            <person name="Field M.C."/>
            <person name="Kuo A."/>
            <person name="Paredez A."/>
            <person name="Chapman J."/>
            <person name="Pham J."/>
            <person name="Shu S."/>
            <person name="Neupane R."/>
            <person name="Cipriano M."/>
            <person name="Mancuso J."/>
            <person name="Tu H."/>
            <person name="Salamov A."/>
            <person name="Lindquist E."/>
            <person name="Shapiro H."/>
            <person name="Lucas S."/>
            <person name="Grigoriev I.V."/>
            <person name="Cande W.Z."/>
            <person name="Fulton C."/>
            <person name="Rokhsar D.S."/>
            <person name="Dawson S.C."/>
        </authorList>
    </citation>
    <scope>NUCLEOTIDE SEQUENCE [LARGE SCALE GENOMIC DNA]</scope>
    <source>
        <strain evidence="2 3">NEG-M</strain>
    </source>
</reference>
<dbReference type="RefSeq" id="XP_002678402.1">
    <property type="nucleotide sequence ID" value="XM_002678356.1"/>
</dbReference>
<feature type="domain" description="DUF4116" evidence="1">
    <location>
        <begin position="426"/>
        <end position="474"/>
    </location>
</feature>
<dbReference type="GeneID" id="8857178"/>
<proteinExistence type="predicted"/>
<feature type="domain" description="DUF4116" evidence="1">
    <location>
        <begin position="477"/>
        <end position="524"/>
    </location>
</feature>
<evidence type="ECO:0000313" key="2">
    <source>
        <dbReference type="EMBL" id="EFC45658.1"/>
    </source>
</evidence>
<protein>
    <submittedName>
        <fullName evidence="2">Predicted protein</fullName>
    </submittedName>
</protein>
<feature type="domain" description="DUF4116" evidence="1">
    <location>
        <begin position="206"/>
        <end position="251"/>
    </location>
</feature>
<dbReference type="InterPro" id="IPR025197">
    <property type="entry name" value="DUF4116"/>
</dbReference>
<dbReference type="Pfam" id="PF13475">
    <property type="entry name" value="DUF4116"/>
    <property type="match status" value="6"/>
</dbReference>
<accession>D2VBY7</accession>
<dbReference type="AlphaFoldDB" id="D2VBY7"/>
<dbReference type="InParanoid" id="D2VBY7"/>
<dbReference type="KEGG" id="ngr:NAEGRDRAFT_66383"/>
<sequence length="618" mass="71614">MNRNDDCVIIVLDQSFRSEKLSALYSRIQINSLALHFIPTIPQLSLLLRDEEELLLESFRNMEKPYIPKEKRDDLNFMRRAVRVNPKIYAKYEILQKDKEATLDAVGLDGMLLQSAPHFSADFDVVFKAFVQNPSSRQYVSWTVNSLLTATQEFKDWDMKLIRNRTEFTEDFKNNLYTQIRKCPSEIDNYINGYESKMLKQSINEDSEIMMECTRIHPSIFKLAHQSLRSNKELVLEALNINGLLLGYVDESLSNDLDTIRAALSQNIYATNSIREDLKTTDLLLEFPGAIGFFNDSFRSNRDIMMKVVRHDGKLLKHADNNLKLDRELVLEAVKQSGMSIQYADPTLLKDREIALFAVSQNGYSINYFQKIFSNDRQIIEKAIEADGIHLRFGSVALRKDRQIVLKAVSKNGYALRYAASEFQKDKEIVLLALKKNGQATEFVHPSLWRDIDVVKLAGEHSARALYLASAEIKSKKEIVLPMLFKFATCFDYMGQELRQDKEFLLVAIQQNCRVFEKLNKNLKQDEDFIRRCLEVNGECFVYLDDVYKKKSEFVILACNRIIYHLSDFLARNSLFRNDFNFVDQCVKRNGRALNYFKLDELDHDGMSIVKLAIKSVR</sequence>
<dbReference type="VEuPathDB" id="AmoebaDB:NAEGRDRAFT_66383"/>
<feature type="domain" description="DUF4116" evidence="1">
    <location>
        <begin position="376"/>
        <end position="424"/>
    </location>
</feature>
<evidence type="ECO:0000313" key="3">
    <source>
        <dbReference type="Proteomes" id="UP000006671"/>
    </source>
</evidence>
<feature type="domain" description="DUF4116" evidence="1">
    <location>
        <begin position="286"/>
        <end position="324"/>
    </location>
</feature>
<dbReference type="EMBL" id="GG738862">
    <property type="protein sequence ID" value="EFC45658.1"/>
    <property type="molecule type" value="Genomic_DNA"/>
</dbReference>
<evidence type="ECO:0000259" key="1">
    <source>
        <dbReference type="Pfam" id="PF13475"/>
    </source>
</evidence>
<keyword evidence="3" id="KW-1185">Reference proteome</keyword>
<feature type="domain" description="DUF4116" evidence="1">
    <location>
        <begin position="326"/>
        <end position="370"/>
    </location>
</feature>
<name>D2VBY7_NAEGR</name>
<organism evidence="3">
    <name type="scientific">Naegleria gruberi</name>
    <name type="common">Amoeba</name>
    <dbReference type="NCBI Taxonomy" id="5762"/>
    <lineage>
        <taxon>Eukaryota</taxon>
        <taxon>Discoba</taxon>
        <taxon>Heterolobosea</taxon>
        <taxon>Tetramitia</taxon>
        <taxon>Eutetramitia</taxon>
        <taxon>Vahlkampfiidae</taxon>
        <taxon>Naegleria</taxon>
    </lineage>
</organism>
<dbReference type="Proteomes" id="UP000006671">
    <property type="component" value="Unassembled WGS sequence"/>
</dbReference>
<gene>
    <name evidence="2" type="ORF">NAEGRDRAFT_66383</name>
</gene>